<name>A0A8J4CYQ4_9CHLO</name>
<proteinExistence type="predicted"/>
<gene>
    <name evidence="1" type="ORF">Vretimale_9538</name>
</gene>
<accession>A0A8J4CYQ4</accession>
<dbReference type="Proteomes" id="UP000722791">
    <property type="component" value="Unassembled WGS sequence"/>
</dbReference>
<protein>
    <submittedName>
        <fullName evidence="1">Uncharacterized protein</fullName>
    </submittedName>
</protein>
<evidence type="ECO:0000313" key="1">
    <source>
        <dbReference type="EMBL" id="GIM05123.1"/>
    </source>
</evidence>
<reference evidence="1" key="1">
    <citation type="journal article" date="2021" name="Proc. Natl. Acad. Sci. U.S.A.">
        <title>Three genomes in the algal genus Volvox reveal the fate of a haploid sex-determining region after a transition to homothallism.</title>
        <authorList>
            <person name="Yamamoto K."/>
            <person name="Hamaji T."/>
            <person name="Kawai-Toyooka H."/>
            <person name="Matsuzaki R."/>
            <person name="Takahashi F."/>
            <person name="Nishimura Y."/>
            <person name="Kawachi M."/>
            <person name="Noguchi H."/>
            <person name="Minakuchi Y."/>
            <person name="Umen J.G."/>
            <person name="Toyoda A."/>
            <person name="Nozaki H."/>
        </authorList>
    </citation>
    <scope>NUCLEOTIDE SEQUENCE</scope>
    <source>
        <strain evidence="1">NIES-3785</strain>
    </source>
</reference>
<dbReference type="EMBL" id="BNCQ01000018">
    <property type="protein sequence ID" value="GIM05123.1"/>
    <property type="molecule type" value="Genomic_DNA"/>
</dbReference>
<sequence>MICRSCCLIILPAAVEGVAVSEKVAAGEHQLPAVVAGGGGGTAWAPITAAGARRRIDDGHSRASWLSVALLIDGPSCVVAHGEEVHPVKAVGCTYMHAEPTICSVMLPSSRQMLTRPPSAARFSSLSTSCTAQSTMRGR</sequence>
<evidence type="ECO:0000313" key="2">
    <source>
        <dbReference type="Proteomes" id="UP000722791"/>
    </source>
</evidence>
<organism evidence="1 2">
    <name type="scientific">Volvox reticuliferus</name>
    <dbReference type="NCBI Taxonomy" id="1737510"/>
    <lineage>
        <taxon>Eukaryota</taxon>
        <taxon>Viridiplantae</taxon>
        <taxon>Chlorophyta</taxon>
        <taxon>core chlorophytes</taxon>
        <taxon>Chlorophyceae</taxon>
        <taxon>CS clade</taxon>
        <taxon>Chlamydomonadales</taxon>
        <taxon>Volvocaceae</taxon>
        <taxon>Volvox</taxon>
    </lineage>
</organism>
<dbReference type="AlphaFoldDB" id="A0A8J4CYQ4"/>
<comment type="caution">
    <text evidence="1">The sequence shown here is derived from an EMBL/GenBank/DDBJ whole genome shotgun (WGS) entry which is preliminary data.</text>
</comment>